<comment type="caution">
    <text evidence="2">The sequence shown here is derived from an EMBL/GenBank/DDBJ whole genome shotgun (WGS) entry which is preliminary data.</text>
</comment>
<reference evidence="2 3" key="1">
    <citation type="submission" date="2023-05" db="EMBL/GenBank/DDBJ databases">
        <title>B98-5 Cell Line De Novo Hybrid Assembly: An Optical Mapping Approach.</title>
        <authorList>
            <person name="Kananen K."/>
            <person name="Auerbach J.A."/>
            <person name="Kautto E."/>
            <person name="Blachly J.S."/>
        </authorList>
    </citation>
    <scope>NUCLEOTIDE SEQUENCE [LARGE SCALE GENOMIC DNA]</scope>
    <source>
        <strain evidence="2">B95-8</strain>
        <tissue evidence="2">Cell line</tissue>
    </source>
</reference>
<keyword evidence="3" id="KW-1185">Reference proteome</keyword>
<evidence type="ECO:0008006" key="4">
    <source>
        <dbReference type="Google" id="ProtNLM"/>
    </source>
</evidence>
<evidence type="ECO:0000313" key="2">
    <source>
        <dbReference type="EMBL" id="KAK2120441.1"/>
    </source>
</evidence>
<gene>
    <name evidence="2" type="ORF">P7K49_001827</name>
</gene>
<organism evidence="2 3">
    <name type="scientific">Saguinus oedipus</name>
    <name type="common">Cotton-top tamarin</name>
    <name type="synonym">Oedipomidas oedipus</name>
    <dbReference type="NCBI Taxonomy" id="9490"/>
    <lineage>
        <taxon>Eukaryota</taxon>
        <taxon>Metazoa</taxon>
        <taxon>Chordata</taxon>
        <taxon>Craniata</taxon>
        <taxon>Vertebrata</taxon>
        <taxon>Euteleostomi</taxon>
        <taxon>Mammalia</taxon>
        <taxon>Eutheria</taxon>
        <taxon>Euarchontoglires</taxon>
        <taxon>Primates</taxon>
        <taxon>Haplorrhini</taxon>
        <taxon>Platyrrhini</taxon>
        <taxon>Cebidae</taxon>
        <taxon>Callitrichinae</taxon>
        <taxon>Saguinus</taxon>
    </lineage>
</organism>
<sequence length="128" mass="13339">MQRVVAKAVLLSCPPQAGADEVATPARPLTTTGQCFPSQPRAGAGASRRARAGPGVPALPENPRHGRSPQSKGAGLGVQGGKPRKELTQPCREGRPGQGRIRVLPTPLARCHLTRPPREAGNCCLPCD</sequence>
<feature type="region of interest" description="Disordered" evidence="1">
    <location>
        <begin position="1"/>
        <end position="101"/>
    </location>
</feature>
<dbReference type="Proteomes" id="UP001266305">
    <property type="component" value="Unassembled WGS sequence"/>
</dbReference>
<name>A0ABQ9WGJ7_SAGOE</name>
<evidence type="ECO:0000256" key="1">
    <source>
        <dbReference type="SAM" id="MobiDB-lite"/>
    </source>
</evidence>
<dbReference type="EMBL" id="JASSZA010000001">
    <property type="protein sequence ID" value="KAK2120441.1"/>
    <property type="molecule type" value="Genomic_DNA"/>
</dbReference>
<feature type="compositionally biased region" description="Low complexity" evidence="1">
    <location>
        <begin position="40"/>
        <end position="59"/>
    </location>
</feature>
<accession>A0ABQ9WGJ7</accession>
<protein>
    <recommendedName>
        <fullName evidence="4">Secreted protein</fullName>
    </recommendedName>
</protein>
<evidence type="ECO:0000313" key="3">
    <source>
        <dbReference type="Proteomes" id="UP001266305"/>
    </source>
</evidence>
<feature type="compositionally biased region" description="Basic and acidic residues" evidence="1">
    <location>
        <begin position="83"/>
        <end position="95"/>
    </location>
</feature>
<proteinExistence type="predicted"/>